<dbReference type="Gramene" id="C.cajan_10320.t">
    <property type="protein sequence ID" value="C.cajan_10320.t"/>
    <property type="gene ID" value="C.cajan_10320"/>
</dbReference>
<dbReference type="GO" id="GO:0010333">
    <property type="term" value="F:terpene synthase activity"/>
    <property type="evidence" value="ECO:0007669"/>
    <property type="project" value="InterPro"/>
</dbReference>
<proteinExistence type="predicted"/>
<evidence type="ECO:0000313" key="8">
    <source>
        <dbReference type="Proteomes" id="UP000075243"/>
    </source>
</evidence>
<dbReference type="Gene3D" id="1.50.10.130">
    <property type="entry name" value="Terpene synthase, N-terminal domain"/>
    <property type="match status" value="1"/>
</dbReference>
<name>A0A151TWG4_CAJCA</name>
<evidence type="ECO:0000259" key="6">
    <source>
        <dbReference type="Pfam" id="PF01397"/>
    </source>
</evidence>
<dbReference type="Pfam" id="PF01397">
    <property type="entry name" value="Terpene_synth"/>
    <property type="match status" value="1"/>
</dbReference>
<dbReference type="InterPro" id="IPR030184">
    <property type="entry name" value="WAT1-related"/>
</dbReference>
<evidence type="ECO:0000313" key="7">
    <source>
        <dbReference type="EMBL" id="KYP71361.1"/>
    </source>
</evidence>
<dbReference type="GO" id="GO:0016020">
    <property type="term" value="C:membrane"/>
    <property type="evidence" value="ECO:0007669"/>
    <property type="project" value="InterPro"/>
</dbReference>
<dbReference type="InterPro" id="IPR008930">
    <property type="entry name" value="Terpenoid_cyclase/PrenylTrfase"/>
</dbReference>
<dbReference type="AlphaFoldDB" id="A0A151TWG4"/>
<dbReference type="SUPFAM" id="SSF48239">
    <property type="entry name" value="Terpenoid cyclases/Protein prenyltransferases"/>
    <property type="match status" value="1"/>
</dbReference>
<protein>
    <submittedName>
        <fullName evidence="7">Auxin-induced protein 5NG4</fullName>
    </submittedName>
</protein>
<feature type="domain" description="Terpene synthase N-terminal" evidence="6">
    <location>
        <begin position="226"/>
        <end position="301"/>
    </location>
</feature>
<evidence type="ECO:0000256" key="3">
    <source>
        <dbReference type="ARBA" id="ARBA00022989"/>
    </source>
</evidence>
<dbReference type="EMBL" id="CM003605">
    <property type="protein sequence ID" value="KYP71361.1"/>
    <property type="molecule type" value="Genomic_DNA"/>
</dbReference>
<accession>A0A151TWG4</accession>
<keyword evidence="3 5" id="KW-1133">Transmembrane helix</keyword>
<dbReference type="InterPro" id="IPR001906">
    <property type="entry name" value="Terpene_synth_N"/>
</dbReference>
<dbReference type="SUPFAM" id="SSF103481">
    <property type="entry name" value="Multidrug resistance efflux transporter EmrE"/>
    <property type="match status" value="1"/>
</dbReference>
<comment type="subcellular location">
    <subcellularLocation>
        <location evidence="1">Membrane</location>
        <topology evidence="1">Multi-pass membrane protein</topology>
    </subcellularLocation>
</comment>
<evidence type="ECO:0000256" key="5">
    <source>
        <dbReference type="SAM" id="Phobius"/>
    </source>
</evidence>
<dbReference type="PANTHER" id="PTHR31218">
    <property type="entry name" value="WAT1-RELATED PROTEIN"/>
    <property type="match status" value="1"/>
</dbReference>
<keyword evidence="8" id="KW-1185">Reference proteome</keyword>
<feature type="transmembrane region" description="Helical" evidence="5">
    <location>
        <begin position="147"/>
        <end position="165"/>
    </location>
</feature>
<reference evidence="7 8" key="1">
    <citation type="journal article" date="2012" name="Nat. Biotechnol.">
        <title>Draft genome sequence of pigeonpea (Cajanus cajan), an orphan legume crop of resource-poor farmers.</title>
        <authorList>
            <person name="Varshney R.K."/>
            <person name="Chen W."/>
            <person name="Li Y."/>
            <person name="Bharti A.K."/>
            <person name="Saxena R.K."/>
            <person name="Schlueter J.A."/>
            <person name="Donoghue M.T."/>
            <person name="Azam S."/>
            <person name="Fan G."/>
            <person name="Whaley A.M."/>
            <person name="Farmer A.D."/>
            <person name="Sheridan J."/>
            <person name="Iwata A."/>
            <person name="Tuteja R."/>
            <person name="Penmetsa R.V."/>
            <person name="Wu W."/>
            <person name="Upadhyaya H.D."/>
            <person name="Yang S.P."/>
            <person name="Shah T."/>
            <person name="Saxena K.B."/>
            <person name="Michael T."/>
            <person name="McCombie W.R."/>
            <person name="Yang B."/>
            <person name="Zhang G."/>
            <person name="Yang H."/>
            <person name="Wang J."/>
            <person name="Spillane C."/>
            <person name="Cook D.R."/>
            <person name="May G.D."/>
            <person name="Xu X."/>
            <person name="Jackson S.A."/>
        </authorList>
    </citation>
    <scope>NUCLEOTIDE SEQUENCE [LARGE SCALE GENOMIC DNA]</scope>
    <source>
        <strain evidence="8">cv. Asha</strain>
    </source>
</reference>
<keyword evidence="2 5" id="KW-0812">Transmembrane</keyword>
<sequence length="520" mass="58981">MIELDFHGFKRKTLKKTCTSYSLYYCGTFWDCNQKLENVDMFDQMLHVGLQFGMAGTFIITKACLDHGMSRFVLTVYRNVIAAVGLAPFALIFERPVIDQTFTCLGMQYTSASFASAIMNAVPSVTFVIAVILRLERVNLKELRSQAKVIGTLVTFAGALLMTLYKGSEINLFNHPNSTHHESHSQQGHKNWVTGTLFLCLGCLAWSSFYILQMFCMSKNTLILKEAKHECKKLMNDNPMKSLHMIDIIQRLGNEHHFEEEIEVALQKQQLILSNHANEFVNALAFRLLRQGGHYVSAESMVDSVDNQPYRLQIEEEKSSPINHPFLSKMIKDIEMMKRDKMKNKKGIKEKKLGIPRKKNEVVSMKGRHVAPDALKDDVIDDTPLKGQLYTEDTLKQLVAMPANILLVALLFSPLKAFEYFADLRLLLAPFGAKTFRLTFHVDVELALDPLVSSASGTSRTARSPCRTHLVVTTLNFKKHDVVITISLEDVGRNEPIPFYSLQEKSRLSMEKSVNKHKNP</sequence>
<dbReference type="Proteomes" id="UP000075243">
    <property type="component" value="Chromosome 3"/>
</dbReference>
<feature type="transmembrane region" description="Helical" evidence="5">
    <location>
        <begin position="192"/>
        <end position="212"/>
    </location>
</feature>
<evidence type="ECO:0000256" key="4">
    <source>
        <dbReference type="ARBA" id="ARBA00023136"/>
    </source>
</evidence>
<dbReference type="InterPro" id="IPR037185">
    <property type="entry name" value="EmrE-like"/>
</dbReference>
<dbReference type="GO" id="GO:0022857">
    <property type="term" value="F:transmembrane transporter activity"/>
    <property type="evidence" value="ECO:0007669"/>
    <property type="project" value="InterPro"/>
</dbReference>
<dbReference type="STRING" id="3821.A0A151TWG4"/>
<feature type="transmembrane region" description="Helical" evidence="5">
    <location>
        <begin position="113"/>
        <end position="135"/>
    </location>
</feature>
<feature type="transmembrane region" description="Helical" evidence="5">
    <location>
        <begin position="72"/>
        <end position="93"/>
    </location>
</feature>
<evidence type="ECO:0000256" key="2">
    <source>
        <dbReference type="ARBA" id="ARBA00022692"/>
    </source>
</evidence>
<keyword evidence="4 5" id="KW-0472">Membrane</keyword>
<dbReference type="InterPro" id="IPR036965">
    <property type="entry name" value="Terpene_synth_N_sf"/>
</dbReference>
<gene>
    <name evidence="7" type="ORF">KK1_010620</name>
</gene>
<evidence type="ECO:0000256" key="1">
    <source>
        <dbReference type="ARBA" id="ARBA00004141"/>
    </source>
</evidence>
<organism evidence="7 8">
    <name type="scientific">Cajanus cajan</name>
    <name type="common">Pigeon pea</name>
    <name type="synonym">Cajanus indicus</name>
    <dbReference type="NCBI Taxonomy" id="3821"/>
    <lineage>
        <taxon>Eukaryota</taxon>
        <taxon>Viridiplantae</taxon>
        <taxon>Streptophyta</taxon>
        <taxon>Embryophyta</taxon>
        <taxon>Tracheophyta</taxon>
        <taxon>Spermatophyta</taxon>
        <taxon>Magnoliopsida</taxon>
        <taxon>eudicotyledons</taxon>
        <taxon>Gunneridae</taxon>
        <taxon>Pentapetalae</taxon>
        <taxon>rosids</taxon>
        <taxon>fabids</taxon>
        <taxon>Fabales</taxon>
        <taxon>Fabaceae</taxon>
        <taxon>Papilionoideae</taxon>
        <taxon>50 kb inversion clade</taxon>
        <taxon>NPAAA clade</taxon>
        <taxon>indigoferoid/millettioid clade</taxon>
        <taxon>Phaseoleae</taxon>
        <taxon>Cajanus</taxon>
    </lineage>
</organism>